<dbReference type="SMART" id="SM00494">
    <property type="entry name" value="ChtBD2"/>
    <property type="match status" value="1"/>
</dbReference>
<name>A0A813RHK4_9BILA</name>
<dbReference type="InterPro" id="IPR036508">
    <property type="entry name" value="Chitin-bd_dom_sf"/>
</dbReference>
<feature type="chain" id="PRO_5032430411" description="Chitin-binding type-2 domain-containing protein" evidence="1">
    <location>
        <begin position="18"/>
        <end position="269"/>
    </location>
</feature>
<dbReference type="Pfam" id="PF01607">
    <property type="entry name" value="CBM_14"/>
    <property type="match status" value="1"/>
</dbReference>
<evidence type="ECO:0000313" key="3">
    <source>
        <dbReference type="EMBL" id="CAF0784097.1"/>
    </source>
</evidence>
<reference evidence="3" key="1">
    <citation type="submission" date="2021-02" db="EMBL/GenBank/DDBJ databases">
        <authorList>
            <person name="Nowell W R."/>
        </authorList>
    </citation>
    <scope>NUCLEOTIDE SEQUENCE</scope>
    <source>
        <strain evidence="3">Ploen Becks lab</strain>
    </source>
</reference>
<dbReference type="PROSITE" id="PS50940">
    <property type="entry name" value="CHIT_BIND_II"/>
    <property type="match status" value="1"/>
</dbReference>
<feature type="signal peptide" evidence="1">
    <location>
        <begin position="1"/>
        <end position="17"/>
    </location>
</feature>
<dbReference type="GO" id="GO:0005576">
    <property type="term" value="C:extracellular region"/>
    <property type="evidence" value="ECO:0007669"/>
    <property type="project" value="InterPro"/>
</dbReference>
<proteinExistence type="predicted"/>
<comment type="caution">
    <text evidence="3">The sequence shown here is derived from an EMBL/GenBank/DDBJ whole genome shotgun (WGS) entry which is preliminary data.</text>
</comment>
<keyword evidence="1" id="KW-0732">Signal</keyword>
<evidence type="ECO:0000259" key="2">
    <source>
        <dbReference type="PROSITE" id="PS50940"/>
    </source>
</evidence>
<evidence type="ECO:0000313" key="4">
    <source>
        <dbReference type="Proteomes" id="UP000663879"/>
    </source>
</evidence>
<dbReference type="EMBL" id="CAJNOC010000624">
    <property type="protein sequence ID" value="CAF0784097.1"/>
    <property type="molecule type" value="Genomic_DNA"/>
</dbReference>
<dbReference type="AlphaFoldDB" id="A0A813RHK4"/>
<dbReference type="SUPFAM" id="SSF57625">
    <property type="entry name" value="Invertebrate chitin-binding proteins"/>
    <property type="match status" value="1"/>
</dbReference>
<organism evidence="3 4">
    <name type="scientific">Brachionus calyciflorus</name>
    <dbReference type="NCBI Taxonomy" id="104777"/>
    <lineage>
        <taxon>Eukaryota</taxon>
        <taxon>Metazoa</taxon>
        <taxon>Spiralia</taxon>
        <taxon>Gnathifera</taxon>
        <taxon>Rotifera</taxon>
        <taxon>Eurotatoria</taxon>
        <taxon>Monogononta</taxon>
        <taxon>Pseudotrocha</taxon>
        <taxon>Ploima</taxon>
        <taxon>Brachionidae</taxon>
        <taxon>Brachionus</taxon>
    </lineage>
</organism>
<dbReference type="Proteomes" id="UP000663879">
    <property type="component" value="Unassembled WGS sequence"/>
</dbReference>
<sequence>MLKLFALFAIFACAVQASDMYGAQYKPMDIYQQSPVYSPRPYVPKPPKCDISVDYTNVPGSCVSFRRCSNGYLYILRCPRKTVWDNKAKTCARPDQVPAPCGTMKPKPLYPSYYQQKPVYPDQKVYQAQPEYPAQKVYKAQPEYQMKSEYPAQKVYKAQPEYQMKPEYPAQKVYQAQPEYPAQKVYKAQPEYPANTKYPDQNVYQNQPEYMSSYKSKPVYPVYKKTTPKVYPENPSYVNEPVYPTPSYPVNYKAKITSTTAAPVIYNLY</sequence>
<dbReference type="Gene3D" id="2.170.140.10">
    <property type="entry name" value="Chitin binding domain"/>
    <property type="match status" value="1"/>
</dbReference>
<dbReference type="InterPro" id="IPR002557">
    <property type="entry name" value="Chitin-bd_dom"/>
</dbReference>
<protein>
    <recommendedName>
        <fullName evidence="2">Chitin-binding type-2 domain-containing protein</fullName>
    </recommendedName>
</protein>
<keyword evidence="4" id="KW-1185">Reference proteome</keyword>
<gene>
    <name evidence="3" type="ORF">OXX778_LOCUS5621</name>
</gene>
<accession>A0A813RHK4</accession>
<evidence type="ECO:0000256" key="1">
    <source>
        <dbReference type="SAM" id="SignalP"/>
    </source>
</evidence>
<feature type="domain" description="Chitin-binding type-2" evidence="2">
    <location>
        <begin position="46"/>
        <end position="103"/>
    </location>
</feature>
<dbReference type="GO" id="GO:0008061">
    <property type="term" value="F:chitin binding"/>
    <property type="evidence" value="ECO:0007669"/>
    <property type="project" value="InterPro"/>
</dbReference>
<dbReference type="OrthoDB" id="7379052at2759"/>